<name>A0ABX5FPK5_9BACL</name>
<organism evidence="1 2">
    <name type="scientific">Brevibacillus porteri</name>
    <dbReference type="NCBI Taxonomy" id="2126350"/>
    <lineage>
        <taxon>Bacteria</taxon>
        <taxon>Bacillati</taxon>
        <taxon>Bacillota</taxon>
        <taxon>Bacilli</taxon>
        <taxon>Bacillales</taxon>
        <taxon>Paenibacillaceae</taxon>
        <taxon>Brevibacillus</taxon>
    </lineage>
</organism>
<reference evidence="1 2" key="1">
    <citation type="submission" date="2018-03" db="EMBL/GenBank/DDBJ databases">
        <title>Brevisbacillus phylogenomics.</title>
        <authorList>
            <person name="Dunlap C."/>
        </authorList>
    </citation>
    <scope>NUCLEOTIDE SEQUENCE [LARGE SCALE GENOMIC DNA]</scope>
    <source>
        <strain evidence="1 2">NRRL B-41110</strain>
    </source>
</reference>
<keyword evidence="2" id="KW-1185">Reference proteome</keyword>
<proteinExistence type="predicted"/>
<gene>
    <name evidence="1" type="ORF">C7R92_14120</name>
</gene>
<sequence>MEKMVIIMIKKLTSLALILSLVMSLFAVPIFASIDKTLDIDIGEDYEGKIKKFEDGRISPVSFAEELTESQLENILVEMGFSKDEISDMGITLKTRLVSDGGKRVKTTPVHATYRTGDGKNEVTFEGESIDEIKEQLKADKESGQFKAAWDKEEENWHGKTYVTWAGLTGNGKEFKYNFYIEFEWDSNPFQQMTDHFALHWGDKGTKYASGDWTVVQALKPDNRYGGGSWTDIPVTNEQNNLAGTEWSFRWYDVQTAYKVRGTGHEEIRIPVSKAGETYTYAGAYFHPWWRHDVAIVLGPVGITFSDDAGDKWTWDESFEIGDDRPNN</sequence>
<dbReference type="Proteomes" id="UP000241645">
    <property type="component" value="Unassembled WGS sequence"/>
</dbReference>
<protein>
    <submittedName>
        <fullName evidence="1">Uncharacterized protein</fullName>
    </submittedName>
</protein>
<dbReference type="RefSeq" id="WP_069849750.1">
    <property type="nucleotide sequence ID" value="NZ_JARMEW010000030.1"/>
</dbReference>
<comment type="caution">
    <text evidence="1">The sequence shown here is derived from an EMBL/GenBank/DDBJ whole genome shotgun (WGS) entry which is preliminary data.</text>
</comment>
<dbReference type="EMBL" id="PXZO01000025">
    <property type="protein sequence ID" value="PSK09880.1"/>
    <property type="molecule type" value="Genomic_DNA"/>
</dbReference>
<accession>A0ABX5FPK5</accession>
<evidence type="ECO:0000313" key="1">
    <source>
        <dbReference type="EMBL" id="PSK09880.1"/>
    </source>
</evidence>
<evidence type="ECO:0000313" key="2">
    <source>
        <dbReference type="Proteomes" id="UP000241645"/>
    </source>
</evidence>